<dbReference type="GO" id="GO:0003677">
    <property type="term" value="F:DNA binding"/>
    <property type="evidence" value="ECO:0007669"/>
    <property type="project" value="UniProtKB-KW"/>
</dbReference>
<dbReference type="PANTHER" id="PTHR44688">
    <property type="entry name" value="DNA-BINDING TRANSCRIPTIONAL ACTIVATOR DEVR_DOSR"/>
    <property type="match status" value="1"/>
</dbReference>
<feature type="domain" description="PAC" evidence="5">
    <location>
        <begin position="123"/>
        <end position="176"/>
    </location>
</feature>
<organism evidence="6 7">
    <name type="scientific">Dyadobacter psychrotolerans</name>
    <dbReference type="NCBI Taxonomy" id="2541721"/>
    <lineage>
        <taxon>Bacteria</taxon>
        <taxon>Pseudomonadati</taxon>
        <taxon>Bacteroidota</taxon>
        <taxon>Cytophagia</taxon>
        <taxon>Cytophagales</taxon>
        <taxon>Spirosomataceae</taxon>
        <taxon>Dyadobacter</taxon>
    </lineage>
</organism>
<accession>A0A4R5DXB9</accession>
<evidence type="ECO:0000256" key="2">
    <source>
        <dbReference type="ARBA" id="ARBA00023125"/>
    </source>
</evidence>
<sequence>MNHSEHYNFDLTSFRKIWKSDILESEISDIQGLLSENPLLNETLFLRKSSLAIIDLRTMRYTCSFGDIEQVCGLKKEVILREGVAYFVSKLPPSDYLGLQKMSELMGKYVADLSNEMLVTFKGMFDFLMVQPDGSFRRIIQEGVALKRDANGNILFLLALVSDITNMKREGRQHLRLTDGIKDLIYEVDCTGLNTRKLESLSTREVEIAKLIGQKFTSEEIAKKLFLSGHTINTHRQNMLRKLDMADTMELINFLGVYQLI</sequence>
<evidence type="ECO:0000256" key="1">
    <source>
        <dbReference type="ARBA" id="ARBA00023015"/>
    </source>
</evidence>
<keyword evidence="1" id="KW-0805">Transcription regulation</keyword>
<proteinExistence type="predicted"/>
<feature type="domain" description="HTH luxR-type" evidence="4">
    <location>
        <begin position="194"/>
        <end position="259"/>
    </location>
</feature>
<dbReference type="PROSITE" id="PS50043">
    <property type="entry name" value="HTH_LUXR_2"/>
    <property type="match status" value="1"/>
</dbReference>
<dbReference type="Pfam" id="PF00196">
    <property type="entry name" value="GerE"/>
    <property type="match status" value="1"/>
</dbReference>
<dbReference type="EMBL" id="SMFL01000002">
    <property type="protein sequence ID" value="TDE17090.1"/>
    <property type="molecule type" value="Genomic_DNA"/>
</dbReference>
<dbReference type="InterPro" id="IPR000700">
    <property type="entry name" value="PAS-assoc_C"/>
</dbReference>
<dbReference type="PRINTS" id="PR00038">
    <property type="entry name" value="HTHLUXR"/>
</dbReference>
<dbReference type="GO" id="GO:0006355">
    <property type="term" value="P:regulation of DNA-templated transcription"/>
    <property type="evidence" value="ECO:0007669"/>
    <property type="project" value="InterPro"/>
</dbReference>
<dbReference type="InterPro" id="IPR000792">
    <property type="entry name" value="Tscrpt_reg_LuxR_C"/>
</dbReference>
<dbReference type="Proteomes" id="UP000294850">
    <property type="component" value="Unassembled WGS sequence"/>
</dbReference>
<dbReference type="CDD" id="cd06170">
    <property type="entry name" value="LuxR_C_like"/>
    <property type="match status" value="1"/>
</dbReference>
<dbReference type="SMART" id="SM00421">
    <property type="entry name" value="HTH_LUXR"/>
    <property type="match status" value="1"/>
</dbReference>
<dbReference type="RefSeq" id="WP_131956854.1">
    <property type="nucleotide sequence ID" value="NZ_SMFL01000002.1"/>
</dbReference>
<evidence type="ECO:0000313" key="7">
    <source>
        <dbReference type="Proteomes" id="UP000294850"/>
    </source>
</evidence>
<dbReference type="PROSITE" id="PS50113">
    <property type="entry name" value="PAC"/>
    <property type="match status" value="1"/>
</dbReference>
<name>A0A4R5DXB9_9BACT</name>
<dbReference type="Gene3D" id="3.30.450.20">
    <property type="entry name" value="PAS domain"/>
    <property type="match status" value="1"/>
</dbReference>
<keyword evidence="3" id="KW-0804">Transcription</keyword>
<evidence type="ECO:0000256" key="3">
    <source>
        <dbReference type="ARBA" id="ARBA00023163"/>
    </source>
</evidence>
<reference evidence="6 7" key="1">
    <citation type="submission" date="2019-03" db="EMBL/GenBank/DDBJ databases">
        <title>Dyadobacter AR-3-6 sp. nov., isolated from arctic soil.</title>
        <authorList>
            <person name="Chaudhary D.K."/>
        </authorList>
    </citation>
    <scope>NUCLEOTIDE SEQUENCE [LARGE SCALE GENOMIC DNA]</scope>
    <source>
        <strain evidence="6 7">AR-3-6</strain>
    </source>
</reference>
<dbReference type="OrthoDB" id="1727128at2"/>
<comment type="caution">
    <text evidence="6">The sequence shown here is derived from an EMBL/GenBank/DDBJ whole genome shotgun (WGS) entry which is preliminary data.</text>
</comment>
<dbReference type="AlphaFoldDB" id="A0A4R5DXB9"/>
<gene>
    <name evidence="6" type="ORF">E0F88_04095</name>
</gene>
<keyword evidence="7" id="KW-1185">Reference proteome</keyword>
<evidence type="ECO:0000313" key="6">
    <source>
        <dbReference type="EMBL" id="TDE17090.1"/>
    </source>
</evidence>
<evidence type="ECO:0000259" key="4">
    <source>
        <dbReference type="PROSITE" id="PS50043"/>
    </source>
</evidence>
<dbReference type="Gene3D" id="1.10.10.10">
    <property type="entry name" value="Winged helix-like DNA-binding domain superfamily/Winged helix DNA-binding domain"/>
    <property type="match status" value="1"/>
</dbReference>
<protein>
    <submittedName>
        <fullName evidence="6">LuxR family transcriptional regulator</fullName>
    </submittedName>
</protein>
<dbReference type="PANTHER" id="PTHR44688:SF16">
    <property type="entry name" value="DNA-BINDING TRANSCRIPTIONAL ACTIVATOR DEVR_DOSR"/>
    <property type="match status" value="1"/>
</dbReference>
<dbReference type="InterPro" id="IPR016032">
    <property type="entry name" value="Sig_transdc_resp-reg_C-effctor"/>
</dbReference>
<dbReference type="SUPFAM" id="SSF46894">
    <property type="entry name" value="C-terminal effector domain of the bipartite response regulators"/>
    <property type="match status" value="1"/>
</dbReference>
<dbReference type="InterPro" id="IPR036388">
    <property type="entry name" value="WH-like_DNA-bd_sf"/>
</dbReference>
<evidence type="ECO:0000259" key="5">
    <source>
        <dbReference type="PROSITE" id="PS50113"/>
    </source>
</evidence>
<keyword evidence="2" id="KW-0238">DNA-binding</keyword>